<dbReference type="Gene3D" id="3.10.450.50">
    <property type="match status" value="1"/>
</dbReference>
<accession>A0A1R1S3E4</accession>
<protein>
    <recommendedName>
        <fullName evidence="1">HTH psq-type domain-containing protein</fullName>
    </recommendedName>
</protein>
<proteinExistence type="predicted"/>
<dbReference type="InterPro" id="IPR007889">
    <property type="entry name" value="HTH_Psq"/>
</dbReference>
<dbReference type="Pfam" id="PF02810">
    <property type="entry name" value="SEC-C"/>
    <property type="match status" value="1"/>
</dbReference>
<name>A0A1R1QFK6_9BACI</name>
<sequence length="355" mass="39938">MGKVKRNMPCPCGSGLKYKKCCGKSEAEFPSIAVQELKQVQKDVMEFAFTEHKETIDQFLNQYSFLSDLEQSAQKICVFNLGVWGVFSQPLAEGGLTIFEDYLKRKGSSILRSQTKEAVETWTNLAPALLRVKHIGDALIRFEDAVTNEEVTVKMNVKREGPFVGEYVLGFPIKVGGHTEFFLQFTIYPAKMAEALKSRLSEALDRFTGEGGAKEQLMREDFHHVLMKLCQQEEHPSPEQAPQEIEWANDMEKETALVIEKGMLDEGHSETFASWAVGLWKSYCAKKAPVIKKTEAFAAALEYFINTVSKSDKSVSQAKLAKKYGVSASTVSNRFKDIESVLKEELDHHLELMPS</sequence>
<keyword evidence="3" id="KW-1185">Reference proteome</keyword>
<accession>A0A1R1QFK6</accession>
<feature type="domain" description="HTH psq-type" evidence="1">
    <location>
        <begin position="295"/>
        <end position="340"/>
    </location>
</feature>
<evidence type="ECO:0000313" key="2">
    <source>
        <dbReference type="EMBL" id="OMI02301.1"/>
    </source>
</evidence>
<dbReference type="AlphaFoldDB" id="A0A1R1QFK6"/>
<reference evidence="2 3" key="1">
    <citation type="submission" date="2017-01" db="EMBL/GenBank/DDBJ databases">
        <title>Bacillus phylogenomics.</title>
        <authorList>
            <person name="Dunlap C."/>
        </authorList>
    </citation>
    <scope>NUCLEOTIDE SEQUENCE [LARGE SCALE GENOMIC DNA]</scope>
    <source>
        <strain evidence="2 3">NRRL B-41282</strain>
    </source>
</reference>
<dbReference type="Proteomes" id="UP000187367">
    <property type="component" value="Unassembled WGS sequence"/>
</dbReference>
<dbReference type="GO" id="GO:0003677">
    <property type="term" value="F:DNA binding"/>
    <property type="evidence" value="ECO:0007669"/>
    <property type="project" value="InterPro"/>
</dbReference>
<evidence type="ECO:0000313" key="3">
    <source>
        <dbReference type="Proteomes" id="UP000187367"/>
    </source>
</evidence>
<dbReference type="SUPFAM" id="SSF103642">
    <property type="entry name" value="Sec-C motif"/>
    <property type="match status" value="1"/>
</dbReference>
<evidence type="ECO:0000259" key="1">
    <source>
        <dbReference type="Pfam" id="PF05225"/>
    </source>
</evidence>
<dbReference type="InterPro" id="IPR004027">
    <property type="entry name" value="SEC_C_motif"/>
</dbReference>
<dbReference type="Pfam" id="PF05225">
    <property type="entry name" value="HTH_psq"/>
    <property type="match status" value="1"/>
</dbReference>
<comment type="caution">
    <text evidence="2">The sequence shown here is derived from an EMBL/GenBank/DDBJ whole genome shotgun (WGS) entry which is preliminary data.</text>
</comment>
<dbReference type="OrthoDB" id="6399948at2"/>
<organism evidence="2 3">
    <name type="scientific">Bacillus swezeyi</name>
    <dbReference type="NCBI Taxonomy" id="1925020"/>
    <lineage>
        <taxon>Bacteria</taxon>
        <taxon>Bacillati</taxon>
        <taxon>Bacillota</taxon>
        <taxon>Bacilli</taxon>
        <taxon>Bacillales</taxon>
        <taxon>Bacillaceae</taxon>
        <taxon>Bacillus</taxon>
    </lineage>
</organism>
<gene>
    <name evidence="2" type="ORF">BW143_16255</name>
</gene>
<dbReference type="EMBL" id="MTJL01000032">
    <property type="protein sequence ID" value="OMI02301.1"/>
    <property type="molecule type" value="Genomic_DNA"/>
</dbReference>
<dbReference type="RefSeq" id="WP_076758016.1">
    <property type="nucleotide sequence ID" value="NZ_JARMMH010000007.1"/>
</dbReference>